<feature type="transmembrane region" description="Helical" evidence="1">
    <location>
        <begin position="20"/>
        <end position="47"/>
    </location>
</feature>
<keyword evidence="1" id="KW-0812">Transmembrane</keyword>
<keyword evidence="3" id="KW-1185">Reference proteome</keyword>
<dbReference type="PANTHER" id="PTHR30199:SF0">
    <property type="entry name" value="INNER MEMBRANE PROTEIN YDCO"/>
    <property type="match status" value="1"/>
</dbReference>
<dbReference type="EMBL" id="BAABAL010000026">
    <property type="protein sequence ID" value="GAA4034230.1"/>
    <property type="molecule type" value="Genomic_DNA"/>
</dbReference>
<feature type="transmembrane region" description="Helical" evidence="1">
    <location>
        <begin position="157"/>
        <end position="175"/>
    </location>
</feature>
<evidence type="ECO:0000313" key="2">
    <source>
        <dbReference type="EMBL" id="GAA4034230.1"/>
    </source>
</evidence>
<gene>
    <name evidence="2" type="ORF">GCM10022247_69160</name>
</gene>
<dbReference type="Proteomes" id="UP001501747">
    <property type="component" value="Unassembled WGS sequence"/>
</dbReference>
<feature type="transmembrane region" description="Helical" evidence="1">
    <location>
        <begin position="374"/>
        <end position="396"/>
    </location>
</feature>
<feature type="transmembrane region" description="Helical" evidence="1">
    <location>
        <begin position="101"/>
        <end position="123"/>
    </location>
</feature>
<proteinExistence type="predicted"/>
<feature type="transmembrane region" description="Helical" evidence="1">
    <location>
        <begin position="260"/>
        <end position="284"/>
    </location>
</feature>
<feature type="transmembrane region" description="Helical" evidence="1">
    <location>
        <begin position="182"/>
        <end position="203"/>
    </location>
</feature>
<dbReference type="NCBIfam" id="TIGR00843">
    <property type="entry name" value="benE"/>
    <property type="match status" value="1"/>
</dbReference>
<dbReference type="RefSeq" id="WP_344884783.1">
    <property type="nucleotide sequence ID" value="NZ_BAABAL010000026.1"/>
</dbReference>
<feature type="transmembrane region" description="Helical" evidence="1">
    <location>
        <begin position="59"/>
        <end position="81"/>
    </location>
</feature>
<comment type="caution">
    <text evidence="2">The sequence shown here is derived from an EMBL/GenBank/DDBJ whole genome shotgun (WGS) entry which is preliminary data.</text>
</comment>
<reference evidence="3" key="1">
    <citation type="journal article" date="2019" name="Int. J. Syst. Evol. Microbiol.">
        <title>The Global Catalogue of Microorganisms (GCM) 10K type strain sequencing project: providing services to taxonomists for standard genome sequencing and annotation.</title>
        <authorList>
            <consortium name="The Broad Institute Genomics Platform"/>
            <consortium name="The Broad Institute Genome Sequencing Center for Infectious Disease"/>
            <person name="Wu L."/>
            <person name="Ma J."/>
        </authorList>
    </citation>
    <scope>NUCLEOTIDE SEQUENCE [LARGE SCALE GENOMIC DNA]</scope>
    <source>
        <strain evidence="3">JCM 17342</strain>
    </source>
</reference>
<accession>A0ABP7U145</accession>
<feature type="transmembrane region" description="Helical" evidence="1">
    <location>
        <begin position="130"/>
        <end position="151"/>
    </location>
</feature>
<keyword evidence="1" id="KW-1133">Transmembrane helix</keyword>
<dbReference type="InterPro" id="IPR004711">
    <property type="entry name" value="Benzoate_Transporter"/>
</dbReference>
<evidence type="ECO:0000256" key="1">
    <source>
        <dbReference type="SAM" id="Phobius"/>
    </source>
</evidence>
<keyword evidence="1" id="KW-0472">Membrane</keyword>
<dbReference type="Pfam" id="PF03594">
    <property type="entry name" value="BenE"/>
    <property type="match status" value="1"/>
</dbReference>
<name>A0ABP7U145_9PSEU</name>
<feature type="transmembrane region" description="Helical" evidence="1">
    <location>
        <begin position="304"/>
        <end position="326"/>
    </location>
</feature>
<protein>
    <submittedName>
        <fullName evidence="2">Benzoate/H(+) symporter BenE family transporter</fullName>
    </submittedName>
</protein>
<evidence type="ECO:0000313" key="3">
    <source>
        <dbReference type="Proteomes" id="UP001501747"/>
    </source>
</evidence>
<sequence>MPEKVLAAQRTDRRSFFSDASLSSFVAALIAVVVSYSGPMVIVLTAAQAGKLTPAQTTSWLWAISLGSGLTCLVLSLWTKVPVITAWSTPGAALLVTSMGSYSYASAIGAFLVSALAITLVGFSGVFGKLMALVPDALVSAMLAGILFSFGVEAFRALGQGPLVAAAVLVGYVLAKRFSARYAVPVALLLGVLTAAVSGGLNFRGVSLDLASPLWTTPVFDVAAIIGVGVPLFVVTMASQNAPGLAVLQASGYRPADRPLVGGTGLASLALAPFGCHAVNLAAITAAICTGPEAHPDPRRRYPAGVFCGLLYLAVGTFGGALIGVFTGLPKELVAAIAGVALLGAFISGLSGAMASPRDREPAAVTFLVTASGLSLFGIGSAFWGLVFGLVAHVVLSVRRKTP</sequence>
<feature type="transmembrane region" description="Helical" evidence="1">
    <location>
        <begin position="333"/>
        <end position="354"/>
    </location>
</feature>
<dbReference type="PANTHER" id="PTHR30199">
    <property type="entry name" value="MFS FAMILY TRANSPORTER, PREDICTED SUBSTRATE BENZOATE"/>
    <property type="match status" value="1"/>
</dbReference>
<organism evidence="2 3">
    <name type="scientific">Allokutzneria multivorans</name>
    <dbReference type="NCBI Taxonomy" id="1142134"/>
    <lineage>
        <taxon>Bacteria</taxon>
        <taxon>Bacillati</taxon>
        <taxon>Actinomycetota</taxon>
        <taxon>Actinomycetes</taxon>
        <taxon>Pseudonocardiales</taxon>
        <taxon>Pseudonocardiaceae</taxon>
        <taxon>Allokutzneria</taxon>
    </lineage>
</organism>
<feature type="transmembrane region" description="Helical" evidence="1">
    <location>
        <begin position="223"/>
        <end position="248"/>
    </location>
</feature>